<evidence type="ECO:0000313" key="17">
    <source>
        <dbReference type="RefSeq" id="XP_033788247.1"/>
    </source>
</evidence>
<evidence type="ECO:0000256" key="6">
    <source>
        <dbReference type="ARBA" id="ARBA00022771"/>
    </source>
</evidence>
<dbReference type="PANTHER" id="PTHR24408">
    <property type="entry name" value="ZINC FINGER PROTEIN"/>
    <property type="match status" value="1"/>
</dbReference>
<dbReference type="Pfam" id="PF00096">
    <property type="entry name" value="zf-C2H2"/>
    <property type="match status" value="11"/>
</dbReference>
<keyword evidence="11" id="KW-0539">Nucleus</keyword>
<feature type="domain" description="C2H2-type" evidence="14">
    <location>
        <begin position="150"/>
        <end position="177"/>
    </location>
</feature>
<evidence type="ECO:0000313" key="16">
    <source>
        <dbReference type="RefSeq" id="XP_033788246.1"/>
    </source>
</evidence>
<feature type="domain" description="C2H2-type" evidence="14">
    <location>
        <begin position="330"/>
        <end position="357"/>
    </location>
</feature>
<feature type="domain" description="C2H2-type" evidence="14">
    <location>
        <begin position="212"/>
        <end position="239"/>
    </location>
</feature>
<keyword evidence="4" id="KW-0479">Metal-binding</keyword>
<dbReference type="Proteomes" id="UP000515159">
    <property type="component" value="Chromosome 2"/>
</dbReference>
<dbReference type="GeneID" id="117354585"/>
<dbReference type="GO" id="GO:0000981">
    <property type="term" value="F:DNA-binding transcription factor activity, RNA polymerase II-specific"/>
    <property type="evidence" value="ECO:0007669"/>
    <property type="project" value="TreeGrafter"/>
</dbReference>
<feature type="domain" description="C2H2-type" evidence="14">
    <location>
        <begin position="386"/>
        <end position="413"/>
    </location>
</feature>
<feature type="domain" description="C2H2-type" evidence="14">
    <location>
        <begin position="302"/>
        <end position="329"/>
    </location>
</feature>
<evidence type="ECO:0000256" key="3">
    <source>
        <dbReference type="ARBA" id="ARBA00006991"/>
    </source>
</evidence>
<dbReference type="FunFam" id="3.30.160.60:FF:001954">
    <property type="entry name" value="Zinc finger protein 787"/>
    <property type="match status" value="1"/>
</dbReference>
<feature type="compositionally biased region" description="Polar residues" evidence="13">
    <location>
        <begin position="13"/>
        <end position="22"/>
    </location>
</feature>
<dbReference type="SMART" id="SM00355">
    <property type="entry name" value="ZnF_C2H2"/>
    <property type="match status" value="12"/>
</dbReference>
<dbReference type="FunFam" id="3.30.160.60:FF:000358">
    <property type="entry name" value="zinc finger protein 24"/>
    <property type="match status" value="3"/>
</dbReference>
<dbReference type="InterPro" id="IPR036236">
    <property type="entry name" value="Znf_C2H2_sf"/>
</dbReference>
<dbReference type="FunFam" id="3.30.160.60:FF:000761">
    <property type="entry name" value="Zinc finger protein 449"/>
    <property type="match status" value="1"/>
</dbReference>
<dbReference type="InterPro" id="IPR013087">
    <property type="entry name" value="Znf_C2H2_type"/>
</dbReference>
<feature type="domain" description="C2H2-type" evidence="14">
    <location>
        <begin position="414"/>
        <end position="441"/>
    </location>
</feature>
<gene>
    <name evidence="16 17" type="primary">LOC117354585</name>
</gene>
<dbReference type="AlphaFoldDB" id="A0A6P8PHT1"/>
<evidence type="ECO:0000256" key="7">
    <source>
        <dbReference type="ARBA" id="ARBA00022833"/>
    </source>
</evidence>
<evidence type="ECO:0000256" key="8">
    <source>
        <dbReference type="ARBA" id="ARBA00023015"/>
    </source>
</evidence>
<evidence type="ECO:0000313" key="15">
    <source>
        <dbReference type="Proteomes" id="UP000515159"/>
    </source>
</evidence>
<dbReference type="GO" id="GO:0043565">
    <property type="term" value="F:sequence-specific DNA binding"/>
    <property type="evidence" value="ECO:0007669"/>
    <property type="project" value="TreeGrafter"/>
</dbReference>
<keyword evidence="7" id="KW-0862">Zinc</keyword>
<dbReference type="KEGG" id="gsh:117354585"/>
<evidence type="ECO:0000256" key="10">
    <source>
        <dbReference type="ARBA" id="ARBA00023163"/>
    </source>
</evidence>
<feature type="domain" description="C2H2-type" evidence="14">
    <location>
        <begin position="442"/>
        <end position="469"/>
    </location>
</feature>
<evidence type="ECO:0000256" key="5">
    <source>
        <dbReference type="ARBA" id="ARBA00022737"/>
    </source>
</evidence>
<comment type="function">
    <text evidence="1">May be involved in transcriptional regulation.</text>
</comment>
<dbReference type="PANTHER" id="PTHR24408:SF34">
    <property type="entry name" value="ZINC FINGER PROTEIN 672-RELATED"/>
    <property type="match status" value="1"/>
</dbReference>
<protein>
    <submittedName>
        <fullName evidence="16 17">Zinc finger protein 271-like isoform X1</fullName>
    </submittedName>
</protein>
<comment type="subcellular location">
    <subcellularLocation>
        <location evidence="2">Nucleus</location>
    </subcellularLocation>
</comment>
<feature type="region of interest" description="Disordered" evidence="13">
    <location>
        <begin position="38"/>
        <end position="58"/>
    </location>
</feature>
<organism evidence="15 17">
    <name type="scientific">Geotrypetes seraphini</name>
    <name type="common">Gaboon caecilian</name>
    <name type="synonym">Caecilia seraphini</name>
    <dbReference type="NCBI Taxonomy" id="260995"/>
    <lineage>
        <taxon>Eukaryota</taxon>
        <taxon>Metazoa</taxon>
        <taxon>Chordata</taxon>
        <taxon>Craniata</taxon>
        <taxon>Vertebrata</taxon>
        <taxon>Euteleostomi</taxon>
        <taxon>Amphibia</taxon>
        <taxon>Gymnophiona</taxon>
        <taxon>Geotrypetes</taxon>
    </lineage>
</organism>
<evidence type="ECO:0000256" key="11">
    <source>
        <dbReference type="ARBA" id="ARBA00023242"/>
    </source>
</evidence>
<dbReference type="RefSeq" id="XP_033788246.1">
    <property type="nucleotide sequence ID" value="XM_033932355.1"/>
</dbReference>
<keyword evidence="15" id="KW-1185">Reference proteome</keyword>
<dbReference type="FunFam" id="3.30.160.60:FF:000506">
    <property type="entry name" value="Zinc finger protein 23"/>
    <property type="match status" value="1"/>
</dbReference>
<dbReference type="PROSITE" id="PS00028">
    <property type="entry name" value="ZINC_FINGER_C2H2_1"/>
    <property type="match status" value="12"/>
</dbReference>
<dbReference type="Gene3D" id="3.30.160.60">
    <property type="entry name" value="Classic Zinc Finger"/>
    <property type="match status" value="12"/>
</dbReference>
<feature type="domain" description="C2H2-type" evidence="14">
    <location>
        <begin position="178"/>
        <end position="205"/>
    </location>
</feature>
<evidence type="ECO:0000256" key="2">
    <source>
        <dbReference type="ARBA" id="ARBA00004123"/>
    </source>
</evidence>
<dbReference type="FunFam" id="3.30.160.60:FF:002343">
    <property type="entry name" value="Zinc finger protein 33A"/>
    <property type="match status" value="3"/>
</dbReference>
<evidence type="ECO:0000256" key="13">
    <source>
        <dbReference type="SAM" id="MobiDB-lite"/>
    </source>
</evidence>
<feature type="domain" description="C2H2-type" evidence="14">
    <location>
        <begin position="122"/>
        <end position="149"/>
    </location>
</feature>
<feature type="region of interest" description="Disordered" evidence="13">
    <location>
        <begin position="1"/>
        <end position="23"/>
    </location>
</feature>
<dbReference type="FunFam" id="3.30.160.60:FF:001498">
    <property type="entry name" value="Zinc finger protein 404"/>
    <property type="match status" value="1"/>
</dbReference>
<feature type="compositionally biased region" description="Basic and acidic residues" evidence="13">
    <location>
        <begin position="38"/>
        <end position="52"/>
    </location>
</feature>
<keyword evidence="9" id="KW-0238">DNA-binding</keyword>
<keyword evidence="6 12" id="KW-0863">Zinc-finger</keyword>
<dbReference type="GO" id="GO:0045596">
    <property type="term" value="P:negative regulation of cell differentiation"/>
    <property type="evidence" value="ECO:0007669"/>
    <property type="project" value="UniProtKB-ARBA"/>
</dbReference>
<reference evidence="16 17" key="1">
    <citation type="submission" date="2025-04" db="UniProtKB">
        <authorList>
            <consortium name="RefSeq"/>
        </authorList>
    </citation>
    <scope>IDENTIFICATION</scope>
</reference>
<keyword evidence="5" id="KW-0677">Repeat</keyword>
<dbReference type="SUPFAM" id="SSF57667">
    <property type="entry name" value="beta-beta-alpha zinc fingers"/>
    <property type="match status" value="7"/>
</dbReference>
<sequence>MEENKESRRKSGKNGTNTNTVRKCQYEYFQRPEKINAKNCKQESKKQRHPEGDTTDGVIKCERNDRKLSNIPEDKIHLAERPFQINNSDKVTSAFLQGKSKGEKHQKELRMHKRDHKNEKIFTCPECNKSFTRLIGLKIHQRNHTGDKPYKCTVCNKSFTQLSTLKVHQRIHTGDKPYKCTLCNKSFTQLSNLKAHQRIHTGDKSFTCTEPYKCTVCNKSFTQLSNLKAHQRIHTGDKPYKCTVCNKSFTRLSNLKAHQRIHTGDKPFTCTEPYKCTVCNKSFTQLSNLKAHQRIHTGDKPFTCTECNKSFTQHSYLKRHQRIHTEDKPFTCTECKKSFNWHICLKLHQRIHTGDKPFTCTECNKSFTQHSYLKGHQRIHTGDKPYTCSECNKTFIQLSGLKRHQRIHTGDKPFTCTECNKSFTQHSSLKGHQRIHTGDKPFTCTVCNKSFTMLSGLKRHQGIHTHHKPFTSNLPLLQSHPFLPAMRKAWRMLCRMLKISPCRTPCLPIVGNGDFLPGLDSAVFQRWSSVGLQYVSQAVMRTGFPVSFAELQTMFCLLPADWFAYRQLQHYLQTLTPAVVREDVQDRLQEALCLTAQVPIPLKFYHKLLQELSGELDFLTLAQKWSTDLQIPILDDMICKGIRLGIASTQSSMEREQNYKFWLRAFYPPKRAHVMGISTGHCCGKCAHPMASFGHMFWTCPLVSSSWIQLVSSVRRLWSCSWRLHPSFLFTLQIRFHPPRPGCAASLRKTVLLGQKCILLQWLSPQPPSIPQWRALMLQQMLLEHKDIVDMSAKADRLFCQCWQPFSLTFTPYVQSQI</sequence>
<dbReference type="FunFam" id="3.30.160.60:FF:000759">
    <property type="entry name" value="zinc finger protein 16"/>
    <property type="match status" value="1"/>
</dbReference>
<dbReference type="FunFam" id="3.30.160.60:FF:000912">
    <property type="entry name" value="Zinc finger protein 660"/>
    <property type="match status" value="1"/>
</dbReference>
<evidence type="ECO:0000259" key="14">
    <source>
        <dbReference type="PROSITE" id="PS50157"/>
    </source>
</evidence>
<dbReference type="GO" id="GO:0005634">
    <property type="term" value="C:nucleus"/>
    <property type="evidence" value="ECO:0007669"/>
    <property type="project" value="UniProtKB-SubCell"/>
</dbReference>
<evidence type="ECO:0000256" key="12">
    <source>
        <dbReference type="PROSITE-ProRule" id="PRU00042"/>
    </source>
</evidence>
<feature type="domain" description="C2H2-type" evidence="14">
    <location>
        <begin position="274"/>
        <end position="301"/>
    </location>
</feature>
<feature type="domain" description="C2H2-type" evidence="14">
    <location>
        <begin position="240"/>
        <end position="267"/>
    </location>
</feature>
<accession>A0A6P8PHT1</accession>
<feature type="domain" description="C2H2-type" evidence="14">
    <location>
        <begin position="358"/>
        <end position="385"/>
    </location>
</feature>
<dbReference type="GO" id="GO:0008270">
    <property type="term" value="F:zinc ion binding"/>
    <property type="evidence" value="ECO:0007669"/>
    <property type="project" value="UniProtKB-KW"/>
</dbReference>
<dbReference type="OrthoDB" id="40579at2759"/>
<proteinExistence type="inferred from homology"/>
<name>A0A6P8PHT1_GEOSA</name>
<evidence type="ECO:0000256" key="9">
    <source>
        <dbReference type="ARBA" id="ARBA00023125"/>
    </source>
</evidence>
<keyword evidence="8" id="KW-0805">Transcription regulation</keyword>
<dbReference type="RefSeq" id="XP_033788247.1">
    <property type="nucleotide sequence ID" value="XM_033932356.1"/>
</dbReference>
<evidence type="ECO:0000256" key="4">
    <source>
        <dbReference type="ARBA" id="ARBA00022723"/>
    </source>
</evidence>
<keyword evidence="10" id="KW-0804">Transcription</keyword>
<comment type="similarity">
    <text evidence="3">Belongs to the krueppel C2H2-type zinc-finger protein family.</text>
</comment>
<evidence type="ECO:0000256" key="1">
    <source>
        <dbReference type="ARBA" id="ARBA00003767"/>
    </source>
</evidence>
<dbReference type="PROSITE" id="PS50157">
    <property type="entry name" value="ZINC_FINGER_C2H2_2"/>
    <property type="match status" value="12"/>
</dbReference>